<sequence>MRILVLGAGAVGGYFGGRLVEAGRDVTFLLRPHRAAQIARQGLILESPVGNATLPVKVATDGSAAIGSDVVILACKAYDLETAIAAIEKPVQAGAVVLPLLNGLAHIDRLRRAFGQERVIGGMCQILATLSSDGTVRHLDKGARLVYGRFAEQIERQSLAVLMEKLDRIFTDVNFTAKRGEPIERSLWDKWLMLATLAAATSLMRGSIGQIMASDDGAKLIGGILAETVSVARAAGYPPSEAYLETVRRIVLEPGSPAKASLLRDIEKGGRIEGAHLIGDMLRRAQAFGLETPLLQVANCHLQVYEANLQPS</sequence>
<evidence type="ECO:0000313" key="13">
    <source>
        <dbReference type="EMBL" id="MDY0881354.1"/>
    </source>
</evidence>
<keyword evidence="5 10" id="KW-0566">Pantothenate biosynthesis</keyword>
<evidence type="ECO:0000259" key="11">
    <source>
        <dbReference type="Pfam" id="PF02558"/>
    </source>
</evidence>
<keyword evidence="7 10" id="KW-0560">Oxidoreductase</keyword>
<proteinExistence type="inferred from homology"/>
<dbReference type="Pfam" id="PF08546">
    <property type="entry name" value="ApbA_C"/>
    <property type="match status" value="1"/>
</dbReference>
<accession>A0ABU5E5D8</accession>
<dbReference type="InterPro" id="IPR051402">
    <property type="entry name" value="KPR-Related"/>
</dbReference>
<dbReference type="InterPro" id="IPR013332">
    <property type="entry name" value="KPR_N"/>
</dbReference>
<organism evidence="13 14">
    <name type="scientific">Dongia soli</name>
    <dbReference type="NCBI Taxonomy" id="600628"/>
    <lineage>
        <taxon>Bacteria</taxon>
        <taxon>Pseudomonadati</taxon>
        <taxon>Pseudomonadota</taxon>
        <taxon>Alphaproteobacteria</taxon>
        <taxon>Rhodospirillales</taxon>
        <taxon>Dongiaceae</taxon>
        <taxon>Dongia</taxon>
    </lineage>
</organism>
<dbReference type="PANTHER" id="PTHR21708:SF26">
    <property type="entry name" value="2-DEHYDROPANTOATE 2-REDUCTASE"/>
    <property type="match status" value="1"/>
</dbReference>
<evidence type="ECO:0000256" key="1">
    <source>
        <dbReference type="ARBA" id="ARBA00004994"/>
    </source>
</evidence>
<protein>
    <recommendedName>
        <fullName evidence="4 10">2-dehydropantoate 2-reductase</fullName>
        <ecNumber evidence="3 10">1.1.1.169</ecNumber>
    </recommendedName>
    <alternativeName>
        <fullName evidence="8 10">Ketopantoate reductase</fullName>
    </alternativeName>
</protein>
<dbReference type="PANTHER" id="PTHR21708">
    <property type="entry name" value="PROBABLE 2-DEHYDROPANTOATE 2-REDUCTASE"/>
    <property type="match status" value="1"/>
</dbReference>
<dbReference type="Gene3D" id="1.10.1040.10">
    <property type="entry name" value="N-(1-d-carboxylethyl)-l-norvaline Dehydrogenase, domain 2"/>
    <property type="match status" value="1"/>
</dbReference>
<dbReference type="InterPro" id="IPR036291">
    <property type="entry name" value="NAD(P)-bd_dom_sf"/>
</dbReference>
<dbReference type="Proteomes" id="UP001279642">
    <property type="component" value="Unassembled WGS sequence"/>
</dbReference>
<dbReference type="InterPro" id="IPR013752">
    <property type="entry name" value="KPA_reductase"/>
</dbReference>
<evidence type="ECO:0000256" key="3">
    <source>
        <dbReference type="ARBA" id="ARBA00013014"/>
    </source>
</evidence>
<evidence type="ECO:0000256" key="4">
    <source>
        <dbReference type="ARBA" id="ARBA00019465"/>
    </source>
</evidence>
<comment type="catalytic activity">
    <reaction evidence="9 10">
        <text>(R)-pantoate + NADP(+) = 2-dehydropantoate + NADPH + H(+)</text>
        <dbReference type="Rhea" id="RHEA:16233"/>
        <dbReference type="ChEBI" id="CHEBI:11561"/>
        <dbReference type="ChEBI" id="CHEBI:15378"/>
        <dbReference type="ChEBI" id="CHEBI:15980"/>
        <dbReference type="ChEBI" id="CHEBI:57783"/>
        <dbReference type="ChEBI" id="CHEBI:58349"/>
        <dbReference type="EC" id="1.1.1.169"/>
    </reaction>
</comment>
<evidence type="ECO:0000256" key="8">
    <source>
        <dbReference type="ARBA" id="ARBA00032024"/>
    </source>
</evidence>
<dbReference type="Pfam" id="PF02558">
    <property type="entry name" value="ApbA"/>
    <property type="match status" value="1"/>
</dbReference>
<dbReference type="SUPFAM" id="SSF51735">
    <property type="entry name" value="NAD(P)-binding Rossmann-fold domains"/>
    <property type="match status" value="1"/>
</dbReference>
<evidence type="ECO:0000259" key="12">
    <source>
        <dbReference type="Pfam" id="PF08546"/>
    </source>
</evidence>
<dbReference type="InterPro" id="IPR008927">
    <property type="entry name" value="6-PGluconate_DH-like_C_sf"/>
</dbReference>
<comment type="pathway">
    <text evidence="1 10">Cofactor biosynthesis; (R)-pantothenate biosynthesis; (R)-pantoate from 3-methyl-2-oxobutanoate: step 2/2.</text>
</comment>
<evidence type="ECO:0000256" key="7">
    <source>
        <dbReference type="ARBA" id="ARBA00023002"/>
    </source>
</evidence>
<comment type="function">
    <text evidence="10">Catalyzes the NADPH-dependent reduction of ketopantoate into pantoic acid.</text>
</comment>
<dbReference type="InterPro" id="IPR013328">
    <property type="entry name" value="6PGD_dom2"/>
</dbReference>
<feature type="domain" description="Ketopantoate reductase C-terminal" evidence="12">
    <location>
        <begin position="183"/>
        <end position="297"/>
    </location>
</feature>
<reference evidence="13 14" key="1">
    <citation type="journal article" date="2016" name="Antonie Van Leeuwenhoek">
        <title>Dongia soli sp. nov., isolated from soil from Dokdo, Korea.</title>
        <authorList>
            <person name="Kim D.U."/>
            <person name="Lee H."/>
            <person name="Kim H."/>
            <person name="Kim S.G."/>
            <person name="Ka J.O."/>
        </authorList>
    </citation>
    <scope>NUCLEOTIDE SEQUENCE [LARGE SCALE GENOMIC DNA]</scope>
    <source>
        <strain evidence="13 14">D78</strain>
    </source>
</reference>
<evidence type="ECO:0000313" key="14">
    <source>
        <dbReference type="Proteomes" id="UP001279642"/>
    </source>
</evidence>
<dbReference type="EMBL" id="JAXCLW010000001">
    <property type="protein sequence ID" value="MDY0881354.1"/>
    <property type="molecule type" value="Genomic_DNA"/>
</dbReference>
<comment type="caution">
    <text evidence="13">The sequence shown here is derived from an EMBL/GenBank/DDBJ whole genome shotgun (WGS) entry which is preliminary data.</text>
</comment>
<dbReference type="Gene3D" id="3.40.50.720">
    <property type="entry name" value="NAD(P)-binding Rossmann-like Domain"/>
    <property type="match status" value="1"/>
</dbReference>
<evidence type="ECO:0000256" key="9">
    <source>
        <dbReference type="ARBA" id="ARBA00048793"/>
    </source>
</evidence>
<feature type="domain" description="Ketopantoate reductase N-terminal" evidence="11">
    <location>
        <begin position="3"/>
        <end position="150"/>
    </location>
</feature>
<name>A0ABU5E5D8_9PROT</name>
<gene>
    <name evidence="13" type="ORF">SMD27_00725</name>
</gene>
<keyword evidence="6 10" id="KW-0521">NADP</keyword>
<dbReference type="InterPro" id="IPR003710">
    <property type="entry name" value="ApbA"/>
</dbReference>
<evidence type="ECO:0000256" key="5">
    <source>
        <dbReference type="ARBA" id="ARBA00022655"/>
    </source>
</evidence>
<evidence type="ECO:0000256" key="6">
    <source>
        <dbReference type="ARBA" id="ARBA00022857"/>
    </source>
</evidence>
<evidence type="ECO:0000256" key="2">
    <source>
        <dbReference type="ARBA" id="ARBA00007870"/>
    </source>
</evidence>
<dbReference type="NCBIfam" id="TIGR00745">
    <property type="entry name" value="apbA_panE"/>
    <property type="match status" value="1"/>
</dbReference>
<dbReference type="EC" id="1.1.1.169" evidence="3 10"/>
<evidence type="ECO:0000256" key="10">
    <source>
        <dbReference type="RuleBase" id="RU362068"/>
    </source>
</evidence>
<keyword evidence="14" id="KW-1185">Reference proteome</keyword>
<dbReference type="SUPFAM" id="SSF48179">
    <property type="entry name" value="6-phosphogluconate dehydrogenase C-terminal domain-like"/>
    <property type="match status" value="1"/>
</dbReference>
<dbReference type="RefSeq" id="WP_320506422.1">
    <property type="nucleotide sequence ID" value="NZ_JAXCLW010000001.1"/>
</dbReference>
<comment type="similarity">
    <text evidence="2 10">Belongs to the ketopantoate reductase family.</text>
</comment>